<feature type="binding site" evidence="6">
    <location>
        <position position="181"/>
    </location>
    <ligand>
        <name>Zn(2+)</name>
        <dbReference type="ChEBI" id="CHEBI:29105"/>
        <label>2</label>
    </ligand>
</feature>
<evidence type="ECO:0000256" key="3">
    <source>
        <dbReference type="ARBA" id="ARBA00022723"/>
    </source>
</evidence>
<dbReference type="HAMAP" id="MF_00220_B">
    <property type="entry name" value="PyrC_classI_B"/>
    <property type="match status" value="1"/>
</dbReference>
<evidence type="ECO:0000256" key="4">
    <source>
        <dbReference type="ARBA" id="ARBA00022801"/>
    </source>
</evidence>
<comment type="cofactor">
    <cofactor evidence="6">
        <name>Zn(2+)</name>
        <dbReference type="ChEBI" id="CHEBI:29105"/>
    </cofactor>
    <text evidence="6">Binds 2 Zn(2+) ions per subunit.</text>
</comment>
<evidence type="ECO:0000256" key="6">
    <source>
        <dbReference type="HAMAP-Rule" id="MF_00220"/>
    </source>
</evidence>
<feature type="binding site" evidence="6">
    <location>
        <position position="154"/>
    </location>
    <ligand>
        <name>Zn(2+)</name>
        <dbReference type="ChEBI" id="CHEBI:29105"/>
        <label>1</label>
    </ligand>
</feature>
<dbReference type="Gene3D" id="3.20.20.140">
    <property type="entry name" value="Metal-dependent hydrolases"/>
    <property type="match status" value="1"/>
</dbReference>
<comment type="similarity">
    <text evidence="2 6">Belongs to the metallo-dependent hydrolases superfamily. DHOase family. Class I DHOase subfamily.</text>
</comment>
<dbReference type="GO" id="GO:0005737">
    <property type="term" value="C:cytoplasm"/>
    <property type="evidence" value="ECO:0007669"/>
    <property type="project" value="TreeGrafter"/>
</dbReference>
<feature type="binding site" evidence="6">
    <location>
        <position position="62"/>
    </location>
    <ligand>
        <name>Zn(2+)</name>
        <dbReference type="ChEBI" id="CHEBI:29105"/>
        <label>1</label>
    </ligand>
</feature>
<reference evidence="8 9" key="1">
    <citation type="submission" date="2009-10" db="EMBL/GenBank/DDBJ databases">
        <title>Complete sequence of chromosome of Ammonifex degensii KC4.</title>
        <authorList>
            <consortium name="US DOE Joint Genome Institute"/>
            <person name="Kerfeld C."/>
            <person name="Goodner B."/>
            <person name="Huber H."/>
            <person name="Stetter K."/>
            <person name="Lucas S."/>
            <person name="Copeland A."/>
            <person name="Lapidus A."/>
            <person name="Glavina del Rio T."/>
            <person name="Dalin E."/>
            <person name="Tice H."/>
            <person name="Bruce D."/>
            <person name="Goodwin L."/>
            <person name="Pitluck S."/>
            <person name="Saunders E."/>
            <person name="Brettin T."/>
            <person name="Detter J.C."/>
            <person name="Han C."/>
            <person name="Larimer F."/>
            <person name="Land M."/>
            <person name="Hauser L."/>
            <person name="Kyrpides N."/>
            <person name="Ovchinnikova G."/>
            <person name="Richardson P."/>
        </authorList>
    </citation>
    <scope>NUCLEOTIDE SEQUENCE [LARGE SCALE GENOMIC DNA]</scope>
    <source>
        <strain evidence="9">DSM 10501 / KC4</strain>
    </source>
</reference>
<feature type="binding site" evidence="6">
    <location>
        <position position="154"/>
    </location>
    <ligand>
        <name>Zn(2+)</name>
        <dbReference type="ChEBI" id="CHEBI:29105"/>
        <label>2</label>
    </ligand>
</feature>
<feature type="binding site" evidence="6">
    <location>
        <position position="234"/>
    </location>
    <ligand>
        <name>Zn(2+)</name>
        <dbReference type="ChEBI" id="CHEBI:29105"/>
        <label>2</label>
    </ligand>
</feature>
<keyword evidence="9" id="KW-1185">Reference proteome</keyword>
<organism evidence="8 9">
    <name type="scientific">Ammonifex degensii (strain DSM 10501 / KC4)</name>
    <dbReference type="NCBI Taxonomy" id="429009"/>
    <lineage>
        <taxon>Bacteria</taxon>
        <taxon>Bacillati</taxon>
        <taxon>Bacillota</taxon>
        <taxon>Clostridia</taxon>
        <taxon>Thermoanaerobacterales</taxon>
        <taxon>Thermoanaerobacteraceae</taxon>
        <taxon>Ammonifex</taxon>
    </lineage>
</organism>
<evidence type="ECO:0000313" key="8">
    <source>
        <dbReference type="EMBL" id="ACX51525.1"/>
    </source>
</evidence>
<dbReference type="Pfam" id="PF12890">
    <property type="entry name" value="DHOase"/>
    <property type="match status" value="1"/>
</dbReference>
<dbReference type="EMBL" id="CP001785">
    <property type="protein sequence ID" value="ACX51525.1"/>
    <property type="molecule type" value="Genomic_DNA"/>
</dbReference>
<comment type="catalytic activity">
    <reaction evidence="6">
        <text>(S)-dihydroorotate + H2O = N-carbamoyl-L-aspartate + H(+)</text>
        <dbReference type="Rhea" id="RHEA:24296"/>
        <dbReference type="ChEBI" id="CHEBI:15377"/>
        <dbReference type="ChEBI" id="CHEBI:15378"/>
        <dbReference type="ChEBI" id="CHEBI:30864"/>
        <dbReference type="ChEBI" id="CHEBI:32814"/>
        <dbReference type="EC" id="3.5.2.3"/>
    </reaction>
</comment>
<dbReference type="PANTHER" id="PTHR43668:SF2">
    <property type="entry name" value="ALLANTOINASE"/>
    <property type="match status" value="1"/>
</dbReference>
<feature type="binding site" evidence="6">
    <location>
        <position position="307"/>
    </location>
    <ligand>
        <name>Zn(2+)</name>
        <dbReference type="ChEBI" id="CHEBI:29105"/>
        <label>1</label>
    </ligand>
</feature>
<keyword evidence="4 6" id="KW-0378">Hydrolase</keyword>
<evidence type="ECO:0000259" key="7">
    <source>
        <dbReference type="Pfam" id="PF12890"/>
    </source>
</evidence>
<evidence type="ECO:0000256" key="2">
    <source>
        <dbReference type="ARBA" id="ARBA00010286"/>
    </source>
</evidence>
<dbReference type="RefSeq" id="WP_015738403.1">
    <property type="nucleotide sequence ID" value="NC_013385.1"/>
</dbReference>
<dbReference type="InterPro" id="IPR032466">
    <property type="entry name" value="Metal_Hydrolase"/>
</dbReference>
<name>C9RB98_AMMDK</name>
<dbReference type="InterPro" id="IPR004722">
    <property type="entry name" value="DHOase"/>
</dbReference>
<dbReference type="KEGG" id="adg:Adeg_0371"/>
<dbReference type="GO" id="GO:0006145">
    <property type="term" value="P:purine nucleobase catabolic process"/>
    <property type="evidence" value="ECO:0007669"/>
    <property type="project" value="TreeGrafter"/>
</dbReference>
<comment type="function">
    <text evidence="1 6">Catalyzes the reversible cyclization of carbamoyl aspartate to dihydroorotate.</text>
</comment>
<keyword evidence="3 6" id="KW-0479">Metal-binding</keyword>
<dbReference type="NCBIfam" id="TIGR00857">
    <property type="entry name" value="pyrC_multi"/>
    <property type="match status" value="1"/>
</dbReference>
<dbReference type="OrthoDB" id="9765462at2"/>
<feature type="binding site" evidence="6">
    <location>
        <position position="96"/>
    </location>
    <ligand>
        <name>substrate</name>
    </ligand>
</feature>
<dbReference type="SUPFAM" id="SSF51556">
    <property type="entry name" value="Metallo-dependent hydrolases"/>
    <property type="match status" value="1"/>
</dbReference>
<dbReference type="InterPro" id="IPR002195">
    <property type="entry name" value="Dihydroorotase_CS"/>
</dbReference>
<gene>
    <name evidence="6" type="primary">pyrC</name>
    <name evidence="8" type="ordered locus">Adeg_0371</name>
</gene>
<feature type="active site" evidence="6">
    <location>
        <position position="307"/>
    </location>
</feature>
<feature type="binding site" evidence="6">
    <location>
        <begin position="64"/>
        <end position="66"/>
    </location>
    <ligand>
        <name>substrate</name>
    </ligand>
</feature>
<comment type="pathway">
    <text evidence="6">Pyrimidine metabolism; UMP biosynthesis via de novo pathway; (S)-dihydroorotate from bicarbonate: step 3/3.</text>
</comment>
<feature type="binding site" evidence="6">
    <location>
        <position position="280"/>
    </location>
    <ligand>
        <name>substrate</name>
    </ligand>
</feature>
<dbReference type="PROSITE" id="PS00483">
    <property type="entry name" value="DIHYDROOROTASE_2"/>
    <property type="match status" value="1"/>
</dbReference>
<dbReference type="InterPro" id="IPR011059">
    <property type="entry name" value="Metal-dep_hydrolase_composite"/>
</dbReference>
<protein>
    <recommendedName>
        <fullName evidence="6">Dihydroorotase</fullName>
        <shortName evidence="6">DHOase</shortName>
        <ecNumber evidence="6">3.5.2.3</ecNumber>
    </recommendedName>
</protein>
<evidence type="ECO:0000256" key="5">
    <source>
        <dbReference type="ARBA" id="ARBA00022975"/>
    </source>
</evidence>
<dbReference type="GO" id="GO:0004151">
    <property type="term" value="F:dihydroorotase activity"/>
    <property type="evidence" value="ECO:0007669"/>
    <property type="project" value="UniProtKB-UniRule"/>
</dbReference>
<evidence type="ECO:0000256" key="1">
    <source>
        <dbReference type="ARBA" id="ARBA00002368"/>
    </source>
</evidence>
<accession>C9RB98</accession>
<dbReference type="EC" id="3.5.2.3" evidence="6"/>
<dbReference type="Gene3D" id="2.30.40.10">
    <property type="entry name" value="Urease, subunit C, domain 1"/>
    <property type="match status" value="1"/>
</dbReference>
<proteinExistence type="inferred from homology"/>
<feature type="domain" description="Dihydroorotase catalytic" evidence="7">
    <location>
        <begin position="52"/>
        <end position="237"/>
    </location>
</feature>
<dbReference type="HOGENOM" id="CLU_015572_1_0_9"/>
<dbReference type="Proteomes" id="UP000002620">
    <property type="component" value="Chromosome"/>
</dbReference>
<dbReference type="PROSITE" id="PS00482">
    <property type="entry name" value="DIHYDROOROTASE_1"/>
    <property type="match status" value="1"/>
</dbReference>
<dbReference type="UniPathway" id="UPA00070">
    <property type="reaction ID" value="UER00117"/>
</dbReference>
<dbReference type="CDD" id="cd01317">
    <property type="entry name" value="DHOase_IIa"/>
    <property type="match status" value="1"/>
</dbReference>
<dbReference type="GO" id="GO:0044205">
    <property type="term" value="P:'de novo' UMP biosynthetic process"/>
    <property type="evidence" value="ECO:0007669"/>
    <property type="project" value="UniProtKB-UniRule"/>
</dbReference>
<keyword evidence="6" id="KW-0862">Zinc</keyword>
<dbReference type="InterPro" id="IPR024403">
    <property type="entry name" value="DHOase_cat"/>
</dbReference>
<dbReference type="SUPFAM" id="SSF51338">
    <property type="entry name" value="Composite domain of metallo-dependent hydrolases"/>
    <property type="match status" value="1"/>
</dbReference>
<feature type="binding site" evidence="6">
    <location>
        <position position="64"/>
    </location>
    <ligand>
        <name>Zn(2+)</name>
        <dbReference type="ChEBI" id="CHEBI:29105"/>
        <label>1</label>
    </ligand>
</feature>
<dbReference type="STRING" id="429009.Adeg_0371"/>
<keyword evidence="5 6" id="KW-0665">Pyrimidine biosynthesis</keyword>
<dbReference type="GO" id="GO:0008270">
    <property type="term" value="F:zinc ion binding"/>
    <property type="evidence" value="ECO:0007669"/>
    <property type="project" value="UniProtKB-UniRule"/>
</dbReference>
<dbReference type="GO" id="GO:0004038">
    <property type="term" value="F:allantoinase activity"/>
    <property type="evidence" value="ECO:0007669"/>
    <property type="project" value="TreeGrafter"/>
</dbReference>
<dbReference type="eggNOG" id="COG0044">
    <property type="taxonomic scope" value="Bacteria"/>
</dbReference>
<feature type="binding site" evidence="6">
    <location>
        <position position="311"/>
    </location>
    <ligand>
        <name>substrate</name>
    </ligand>
</feature>
<evidence type="ECO:0000313" key="9">
    <source>
        <dbReference type="Proteomes" id="UP000002620"/>
    </source>
</evidence>
<dbReference type="AlphaFoldDB" id="C9RB98"/>
<feature type="binding site" evidence="6">
    <location>
        <begin position="325"/>
        <end position="326"/>
    </location>
    <ligand>
        <name>substrate</name>
    </ligand>
</feature>
<dbReference type="InterPro" id="IPR050138">
    <property type="entry name" value="DHOase/Allantoinase_Hydrolase"/>
</dbReference>
<sequence length="436" mass="46582">MKRILFKSGTLVDPGSGRVWQADLLVEEGRIKAIDSGMAAPRGTEVVNADGCLIFPGCVDVHVHLREPGFEYKETIATGVRAAVRGGFVAVAAMPNTRPVADSAAVVGYVRARGEEEGLARVFPVGALSRGSEGKEMAPLGEMRQAGAVAFSDDGRWLADAQLMRRVMEYARMLKAPVISHCEEPTLTKGGVMNEGITATVLGLRGMPAAAEEIAVARDIILAEFTGCHLHVAHISTAGAVRLVREAKSRGLKVTAEVTPHHFTLTEEAVQGYATCAKVNPPLRTRADVEALREALADGTIDIIATDHAPHAREEKEVEFDQAPFGISGLETAIALVFTELVHKGILNLPQAAAKLSLNPRRLLGLPGGVLAEGEPAELTLIDPEREEEVDPAAFASKGRNTPFAGWRLKGWPVGVVVRGKWIPVRPLPGEGLREI</sequence>
<dbReference type="PANTHER" id="PTHR43668">
    <property type="entry name" value="ALLANTOINASE"/>
    <property type="match status" value="1"/>
</dbReference>